<feature type="transmembrane region" description="Helical" evidence="1">
    <location>
        <begin position="44"/>
        <end position="63"/>
    </location>
</feature>
<accession>A0A9W8LK40</accession>
<keyword evidence="3" id="KW-1185">Reference proteome</keyword>
<evidence type="ECO:0000256" key="1">
    <source>
        <dbReference type="SAM" id="Phobius"/>
    </source>
</evidence>
<evidence type="ECO:0000313" key="3">
    <source>
        <dbReference type="Proteomes" id="UP001140217"/>
    </source>
</evidence>
<keyword evidence="1" id="KW-0472">Membrane</keyword>
<feature type="transmembrane region" description="Helical" evidence="1">
    <location>
        <begin position="192"/>
        <end position="216"/>
    </location>
</feature>
<dbReference type="Proteomes" id="UP001140217">
    <property type="component" value="Unassembled WGS sequence"/>
</dbReference>
<gene>
    <name evidence="2" type="ORF">H4R18_002396</name>
</gene>
<comment type="caution">
    <text evidence="2">The sequence shown here is derived from an EMBL/GenBank/DDBJ whole genome shotgun (WGS) entry which is preliminary data.</text>
</comment>
<feature type="transmembrane region" description="Helical" evidence="1">
    <location>
        <begin position="228"/>
        <end position="250"/>
    </location>
</feature>
<dbReference type="EMBL" id="JANBUL010000078">
    <property type="protein sequence ID" value="KAJ2782252.1"/>
    <property type="molecule type" value="Genomic_DNA"/>
</dbReference>
<evidence type="ECO:0000313" key="2">
    <source>
        <dbReference type="EMBL" id="KAJ2782252.1"/>
    </source>
</evidence>
<dbReference type="OrthoDB" id="5536770at2759"/>
<name>A0A9W8LK40_9FUNG</name>
<organism evidence="2 3">
    <name type="scientific">Coemansia javaensis</name>
    <dbReference type="NCBI Taxonomy" id="2761396"/>
    <lineage>
        <taxon>Eukaryota</taxon>
        <taxon>Fungi</taxon>
        <taxon>Fungi incertae sedis</taxon>
        <taxon>Zoopagomycota</taxon>
        <taxon>Kickxellomycotina</taxon>
        <taxon>Kickxellomycetes</taxon>
        <taxon>Kickxellales</taxon>
        <taxon>Kickxellaceae</taxon>
        <taxon>Coemansia</taxon>
    </lineage>
</organism>
<keyword evidence="1" id="KW-1133">Transmembrane helix</keyword>
<dbReference type="AlphaFoldDB" id="A0A9W8LK40"/>
<proteinExistence type="predicted"/>
<sequence>MLSRGLIEFLLYLLVPVVLLNFFRSRGKKDSSTARRKRLTGGDYVFYGGLGLAAAGYFASATAGQPPNVFKRLGASPLASCDALREKLELYSERHPACLPAGGIAAAYEKASSDFAALEYYRGSECGRMDFLIDRFCAFPADRDVYLKFGEHAFLGSISSDFGPRGQTSRTQKPARGQQAETIAASLPDIGFVLYTVTAQAFTYLPAFVLFGLLTTPLATTGFAPSRVYLRPWGVTMLCSLLAVDMYWLLIVPTETDQRQTRLATLWLISPDSSDPALFYADASEHTRKILIAACLAALTFMDYLTSSRQTDLQLLMACLDEQADLLASAKNHTVLETAVLLTGRLRDRLVTQWKQEEVVRRELFAEPDFKQKYEQAATDSKSRQWVEANAPAALRSFDIPGY</sequence>
<keyword evidence="1" id="KW-0812">Transmembrane</keyword>
<feature type="transmembrane region" description="Helical" evidence="1">
    <location>
        <begin position="6"/>
        <end position="23"/>
    </location>
</feature>
<protein>
    <submittedName>
        <fullName evidence="2">Uncharacterized protein</fullName>
    </submittedName>
</protein>
<reference evidence="2" key="1">
    <citation type="submission" date="2022-07" db="EMBL/GenBank/DDBJ databases">
        <title>Phylogenomic reconstructions and comparative analyses of Kickxellomycotina fungi.</title>
        <authorList>
            <person name="Reynolds N.K."/>
            <person name="Stajich J.E."/>
            <person name="Barry K."/>
            <person name="Grigoriev I.V."/>
            <person name="Crous P."/>
            <person name="Smith M.E."/>
        </authorList>
    </citation>
    <scope>NUCLEOTIDE SEQUENCE</scope>
    <source>
        <strain evidence="2">NBRC 105414</strain>
    </source>
</reference>